<dbReference type="Proteomes" id="UP000051373">
    <property type="component" value="Unassembled WGS sequence"/>
</dbReference>
<comment type="caution">
    <text evidence="2">The sequence shown here is derived from an EMBL/GenBank/DDBJ whole genome shotgun (WGS) entry which is preliminary data.</text>
</comment>
<protein>
    <recommendedName>
        <fullName evidence="1">SnoaL-like domain-containing protein</fullName>
    </recommendedName>
</protein>
<evidence type="ECO:0000313" key="2">
    <source>
        <dbReference type="EMBL" id="KPK64513.1"/>
    </source>
</evidence>
<reference evidence="2 3" key="1">
    <citation type="journal article" date="2015" name="Microbiome">
        <title>Genomic resolution of linkages in carbon, nitrogen, and sulfur cycling among widespread estuary sediment bacteria.</title>
        <authorList>
            <person name="Baker B.J."/>
            <person name="Lazar C.S."/>
            <person name="Teske A.P."/>
            <person name="Dick G.J."/>
        </authorList>
    </citation>
    <scope>NUCLEOTIDE SEQUENCE [LARGE SCALE GENOMIC DNA]</scope>
    <source>
        <strain evidence="2">SM23_42</strain>
    </source>
</reference>
<evidence type="ECO:0000259" key="1">
    <source>
        <dbReference type="Pfam" id="PF13474"/>
    </source>
</evidence>
<gene>
    <name evidence="2" type="ORF">AMJ83_02040</name>
</gene>
<dbReference type="AlphaFoldDB" id="A0A0S8FW00"/>
<evidence type="ECO:0000313" key="3">
    <source>
        <dbReference type="Proteomes" id="UP000051373"/>
    </source>
</evidence>
<proteinExistence type="predicted"/>
<dbReference type="InterPro" id="IPR032710">
    <property type="entry name" value="NTF2-like_dom_sf"/>
</dbReference>
<dbReference type="Pfam" id="PF13474">
    <property type="entry name" value="SnoaL_3"/>
    <property type="match status" value="1"/>
</dbReference>
<sequence length="136" mass="15452">MTMSSSQDTVKEIVAMECAALDRWGKGDPWGFTEISADEVTYFDTGTERRIDGLAALKQLYTPREGKIKIERYDMINPKVQIHGSTAVLTFNLIDHVPTREASAKEVHWNATEVYCNIAGEWKIIHTHWSHTKPAF</sequence>
<name>A0A0S8FW00_UNCW3</name>
<feature type="domain" description="SnoaL-like" evidence="1">
    <location>
        <begin position="32"/>
        <end position="130"/>
    </location>
</feature>
<accession>A0A0S8FW00</accession>
<dbReference type="Gene3D" id="3.10.450.50">
    <property type="match status" value="1"/>
</dbReference>
<dbReference type="EMBL" id="LJUJ01000002">
    <property type="protein sequence ID" value="KPK64513.1"/>
    <property type="molecule type" value="Genomic_DNA"/>
</dbReference>
<dbReference type="SUPFAM" id="SSF54427">
    <property type="entry name" value="NTF2-like"/>
    <property type="match status" value="1"/>
</dbReference>
<dbReference type="InterPro" id="IPR037401">
    <property type="entry name" value="SnoaL-like"/>
</dbReference>
<organism evidence="2 3">
    <name type="scientific">candidate division WOR_3 bacterium SM23_42</name>
    <dbReference type="NCBI Taxonomy" id="1703779"/>
    <lineage>
        <taxon>Bacteria</taxon>
        <taxon>Bacteria division WOR-3</taxon>
    </lineage>
</organism>